<evidence type="ECO:0000313" key="3">
    <source>
        <dbReference type="EMBL" id="JAU28855.1"/>
    </source>
</evidence>
<feature type="chain" id="PRO_5009620929" evidence="2">
    <location>
        <begin position="25"/>
        <end position="201"/>
    </location>
</feature>
<keyword evidence="2" id="KW-0732">Signal</keyword>
<dbReference type="EMBL" id="GEVK01023977">
    <property type="protein sequence ID" value="JAU28855.1"/>
    <property type="molecule type" value="Transcribed_RNA"/>
</dbReference>
<feature type="region of interest" description="Disordered" evidence="1">
    <location>
        <begin position="35"/>
        <end position="56"/>
    </location>
</feature>
<gene>
    <name evidence="3" type="ORF">LC_TR7354_c2_g1_i1_g.24628</name>
</gene>
<evidence type="ECO:0000256" key="2">
    <source>
        <dbReference type="SAM" id="SignalP"/>
    </source>
</evidence>
<accession>A0A1J3EBR0</accession>
<evidence type="ECO:0000256" key="1">
    <source>
        <dbReference type="SAM" id="MobiDB-lite"/>
    </source>
</evidence>
<proteinExistence type="predicted"/>
<sequence length="201" mass="22809">MAKLTVTVTVTVLLFTLALSVVSSKPETEIIDDNLNTLSAEPDSDTTNPTLPGPELTSPDEVTIPVNFVNFHPINRHFPRRPLMTSPFQHHHRPCHHHRRHELFGRGIQISFGNDMIFSGEEKATGTERSSEVDIPAITMLVDPFSSEMTKHNPGEVEAEEDGSMKIIVKFIKRKEEGEDEKENYKGLFKRKIRKFLNHLV</sequence>
<name>A0A1J3EBR0_NOCCA</name>
<reference evidence="3" key="1">
    <citation type="submission" date="2016-07" db="EMBL/GenBank/DDBJ databases">
        <title>De novo transcriptome assembly of four accessions of the metal hyperaccumulator plant Noccaea caerulescens.</title>
        <authorList>
            <person name="Blande D."/>
            <person name="Halimaa P."/>
            <person name="Tervahauta A.I."/>
            <person name="Aarts M.G."/>
            <person name="Karenlampi S.O."/>
        </authorList>
    </citation>
    <scope>NUCLEOTIDE SEQUENCE</scope>
</reference>
<feature type="compositionally biased region" description="Polar residues" evidence="1">
    <location>
        <begin position="35"/>
        <end position="50"/>
    </location>
</feature>
<protein>
    <submittedName>
        <fullName evidence="3">Uncharacterized protein</fullName>
    </submittedName>
</protein>
<feature type="signal peptide" evidence="2">
    <location>
        <begin position="1"/>
        <end position="24"/>
    </location>
</feature>
<organism evidence="3">
    <name type="scientific">Noccaea caerulescens</name>
    <name type="common">Alpine penny-cress</name>
    <name type="synonym">Thlaspi caerulescens</name>
    <dbReference type="NCBI Taxonomy" id="107243"/>
    <lineage>
        <taxon>Eukaryota</taxon>
        <taxon>Viridiplantae</taxon>
        <taxon>Streptophyta</taxon>
        <taxon>Embryophyta</taxon>
        <taxon>Tracheophyta</taxon>
        <taxon>Spermatophyta</taxon>
        <taxon>Magnoliopsida</taxon>
        <taxon>eudicotyledons</taxon>
        <taxon>Gunneridae</taxon>
        <taxon>Pentapetalae</taxon>
        <taxon>rosids</taxon>
        <taxon>malvids</taxon>
        <taxon>Brassicales</taxon>
        <taxon>Brassicaceae</taxon>
        <taxon>Coluteocarpeae</taxon>
        <taxon>Noccaea</taxon>
    </lineage>
</organism>
<dbReference type="AlphaFoldDB" id="A0A1J3EBR0"/>